<feature type="domain" description="DOMON" evidence="15">
    <location>
        <begin position="47"/>
        <end position="160"/>
    </location>
</feature>
<keyword evidence="6 10" id="KW-0249">Electron transport</keyword>
<proteinExistence type="predicted"/>
<keyword evidence="7 13" id="KW-1133">Transmembrane helix</keyword>
<feature type="transmembrane region" description="Helical" evidence="13">
    <location>
        <begin position="208"/>
        <end position="226"/>
    </location>
</feature>
<feature type="region of interest" description="Disordered" evidence="12">
    <location>
        <begin position="377"/>
        <end position="397"/>
    </location>
</feature>
<dbReference type="InterPro" id="IPR005018">
    <property type="entry name" value="DOMON_domain"/>
</dbReference>
<keyword evidence="17" id="KW-1185">Reference proteome</keyword>
<keyword evidence="4 11" id="KW-0479">Metal-binding</keyword>
<feature type="compositionally biased region" description="Polar residues" evidence="12">
    <location>
        <begin position="383"/>
        <end position="397"/>
    </location>
</feature>
<feature type="signal peptide" evidence="14">
    <location>
        <begin position="1"/>
        <end position="23"/>
    </location>
</feature>
<evidence type="ECO:0000256" key="4">
    <source>
        <dbReference type="ARBA" id="ARBA00022723"/>
    </source>
</evidence>
<dbReference type="GeneID" id="110803841"/>
<keyword evidence="11" id="KW-0408">Iron</keyword>
<feature type="binding site" description="axial binding residue" evidence="11">
    <location>
        <position position="243"/>
    </location>
    <ligand>
        <name>heme b</name>
        <dbReference type="ChEBI" id="CHEBI:60344"/>
        <label>1</label>
    </ligand>
    <ligandPart>
        <name>Fe</name>
        <dbReference type="ChEBI" id="CHEBI:18248"/>
    </ligandPart>
</feature>
<feature type="transmembrane region" description="Helical" evidence="13">
    <location>
        <begin position="238"/>
        <end position="259"/>
    </location>
</feature>
<evidence type="ECO:0000256" key="9">
    <source>
        <dbReference type="ARBA" id="ARBA00053871"/>
    </source>
</evidence>
<evidence type="ECO:0000259" key="16">
    <source>
        <dbReference type="PROSITE" id="PS50939"/>
    </source>
</evidence>
<dbReference type="GO" id="GO:0046872">
    <property type="term" value="F:metal ion binding"/>
    <property type="evidence" value="ECO:0007669"/>
    <property type="project" value="UniProtKB-KW"/>
</dbReference>
<dbReference type="PANTHER" id="PTHR23130">
    <property type="entry name" value="CYTOCHROME B561 AND DOMON DOMAIN-CONTAINING PROTEIN"/>
    <property type="match status" value="1"/>
</dbReference>
<dbReference type="Gene3D" id="1.20.120.1770">
    <property type="match status" value="1"/>
</dbReference>
<feature type="transmembrane region" description="Helical" evidence="13">
    <location>
        <begin position="279"/>
        <end position="298"/>
    </location>
</feature>
<comment type="subcellular location">
    <subcellularLocation>
        <location evidence="1">Membrane</location>
        <topology evidence="1">Multi-pass membrane protein</topology>
    </subcellularLocation>
</comment>
<dbReference type="GO" id="GO:0016020">
    <property type="term" value="C:membrane"/>
    <property type="evidence" value="ECO:0007669"/>
    <property type="project" value="UniProtKB-SubCell"/>
</dbReference>
<gene>
    <name evidence="18" type="primary">LOC110803841</name>
</gene>
<dbReference type="OrthoDB" id="2419613at2759"/>
<evidence type="ECO:0000256" key="5">
    <source>
        <dbReference type="ARBA" id="ARBA00022729"/>
    </source>
</evidence>
<keyword evidence="5 14" id="KW-0732">Signal</keyword>
<evidence type="ECO:0000259" key="15">
    <source>
        <dbReference type="PROSITE" id="PS50836"/>
    </source>
</evidence>
<dbReference type="CDD" id="cd08760">
    <property type="entry name" value="Cyt_b561_FRRS1_like"/>
    <property type="match status" value="1"/>
</dbReference>
<dbReference type="Pfam" id="PF03188">
    <property type="entry name" value="Cytochrom_B561"/>
    <property type="match status" value="1"/>
</dbReference>
<dbReference type="RefSeq" id="XP_021865071.1">
    <property type="nucleotide sequence ID" value="XM_022009379.2"/>
</dbReference>
<dbReference type="PANTHER" id="PTHR23130:SF167">
    <property type="entry name" value="CYTOCHROME B561 AND DOMON DOMAIN-CONTAINING PROTEIN"/>
    <property type="match status" value="1"/>
</dbReference>
<reference evidence="18" key="2">
    <citation type="submission" date="2025-08" db="UniProtKB">
        <authorList>
            <consortium name="RefSeq"/>
        </authorList>
    </citation>
    <scope>IDENTIFICATION</scope>
    <source>
        <tissue evidence="18">Leaf</tissue>
    </source>
</reference>
<dbReference type="InterPro" id="IPR006593">
    <property type="entry name" value="Cyt_b561/ferric_Rdtase_TM"/>
</dbReference>
<feature type="transmembrane region" description="Helical" evidence="13">
    <location>
        <begin position="348"/>
        <end position="368"/>
    </location>
</feature>
<feature type="domain" description="Cytochrome b561" evidence="16">
    <location>
        <begin position="166"/>
        <end position="368"/>
    </location>
</feature>
<keyword evidence="2 10" id="KW-0813">Transport</keyword>
<dbReference type="PROSITE" id="PS50939">
    <property type="entry name" value="CYTOCHROME_B561"/>
    <property type="match status" value="1"/>
</dbReference>
<accession>A0A9R0JC38</accession>
<comment type="function">
    <text evidence="9">May act as a catecholamine-responsive trans-membrane electron transporter.</text>
</comment>
<evidence type="ECO:0000256" key="14">
    <source>
        <dbReference type="SAM" id="SignalP"/>
    </source>
</evidence>
<feature type="binding site" description="axial binding residue" evidence="11">
    <location>
        <position position="276"/>
    </location>
    <ligand>
        <name>heme b</name>
        <dbReference type="ChEBI" id="CHEBI:60344"/>
        <label>1</label>
    </ligand>
    <ligandPart>
        <name>Fe</name>
        <dbReference type="ChEBI" id="CHEBI:18248"/>
    </ligandPart>
</feature>
<dbReference type="SMART" id="SM00665">
    <property type="entry name" value="B561"/>
    <property type="match status" value="1"/>
</dbReference>
<evidence type="ECO:0000256" key="2">
    <source>
        <dbReference type="ARBA" id="ARBA00022448"/>
    </source>
</evidence>
<name>A0A9R0JC38_SPIOL</name>
<dbReference type="InterPro" id="IPR045265">
    <property type="entry name" value="AIR12_DOMON"/>
</dbReference>
<evidence type="ECO:0000256" key="6">
    <source>
        <dbReference type="ARBA" id="ARBA00022982"/>
    </source>
</evidence>
<dbReference type="KEGG" id="soe:110803841"/>
<dbReference type="Proteomes" id="UP000813463">
    <property type="component" value="Chromosome 2"/>
</dbReference>
<evidence type="ECO:0000256" key="11">
    <source>
        <dbReference type="PIRSR" id="PIRSR037471-1"/>
    </source>
</evidence>
<dbReference type="CDD" id="cd09629">
    <property type="entry name" value="DOMON_CIL1_like"/>
    <property type="match status" value="1"/>
</dbReference>
<evidence type="ECO:0000256" key="1">
    <source>
        <dbReference type="ARBA" id="ARBA00004141"/>
    </source>
</evidence>
<comment type="cofactor">
    <cofactor evidence="10">
        <name>heme b</name>
        <dbReference type="ChEBI" id="CHEBI:60344"/>
    </cofactor>
    <text evidence="10">Binds 2 heme b groups non-covalently.</text>
</comment>
<dbReference type="Pfam" id="PF04526">
    <property type="entry name" value="DUF568"/>
    <property type="match status" value="1"/>
</dbReference>
<dbReference type="PIRSF" id="PIRSF037471">
    <property type="entry name" value="UCP037471"/>
    <property type="match status" value="1"/>
</dbReference>
<dbReference type="AlphaFoldDB" id="A0A9R0JC38"/>
<sequence length="397" mass="42926">MKMGSTKVFSLLILTMMITTTIAQSTCGTHTLSNNQQYASCSDLPQLNSFLYWTYDSTAGTANIAFRVTGVNPTSNWIAWALNPTGSGMTGAQALVAYRNSSSSIHAYTSSVVDTRTTLAQSSLSFRVDNISANSGTNEMTIFATIRPPRTTVNHVWQVGPLSSGAPAQHPQNSANTRSVGSINFLAGQATSSGGAVVQRLGRKNAHGVLNAISWGILMPLGAIIARYVKAFPSADPAWFYLHVSCQIVAYILGVAGWGTGLQLGSDSPGIVYTLHRNIGIALFCLATLQVFALLLRPNKDHKYRLYWKVYHHGIGYAVIILSIINIYQGLDNVLQPERKWKRIYSGIIIALGAIAVVLEAVTWTIVLKKKKNEQAKHGHHANGTNGFSNSYAQPAL</sequence>
<evidence type="ECO:0000256" key="7">
    <source>
        <dbReference type="ARBA" id="ARBA00022989"/>
    </source>
</evidence>
<feature type="chain" id="PRO_5040200816" description="Cytochrome b561 and DOMON domain-containing protein" evidence="14">
    <location>
        <begin position="24"/>
        <end position="397"/>
    </location>
</feature>
<dbReference type="FunFam" id="1.20.120.1770:FF:000007">
    <property type="entry name" value="Cytochrome b561 and DOMON domain-containing protein"/>
    <property type="match status" value="1"/>
</dbReference>
<evidence type="ECO:0000256" key="12">
    <source>
        <dbReference type="SAM" id="MobiDB-lite"/>
    </source>
</evidence>
<evidence type="ECO:0000256" key="13">
    <source>
        <dbReference type="SAM" id="Phobius"/>
    </source>
</evidence>
<organism evidence="17 18">
    <name type="scientific">Spinacia oleracea</name>
    <name type="common">Spinach</name>
    <dbReference type="NCBI Taxonomy" id="3562"/>
    <lineage>
        <taxon>Eukaryota</taxon>
        <taxon>Viridiplantae</taxon>
        <taxon>Streptophyta</taxon>
        <taxon>Embryophyta</taxon>
        <taxon>Tracheophyta</taxon>
        <taxon>Spermatophyta</taxon>
        <taxon>Magnoliopsida</taxon>
        <taxon>eudicotyledons</taxon>
        <taxon>Gunneridae</taxon>
        <taxon>Pentapetalae</taxon>
        <taxon>Caryophyllales</taxon>
        <taxon>Chenopodiaceae</taxon>
        <taxon>Chenopodioideae</taxon>
        <taxon>Anserineae</taxon>
        <taxon>Spinacia</taxon>
    </lineage>
</organism>
<dbReference type="InterPro" id="IPR017214">
    <property type="entry name" value="UCP037471"/>
</dbReference>
<evidence type="ECO:0000256" key="3">
    <source>
        <dbReference type="ARBA" id="ARBA00022692"/>
    </source>
</evidence>
<evidence type="ECO:0000313" key="18">
    <source>
        <dbReference type="RefSeq" id="XP_021865071.1"/>
    </source>
</evidence>
<evidence type="ECO:0000256" key="8">
    <source>
        <dbReference type="ARBA" id="ARBA00023136"/>
    </source>
</evidence>
<evidence type="ECO:0000256" key="10">
    <source>
        <dbReference type="PIRNR" id="PIRNR037471"/>
    </source>
</evidence>
<reference evidence="17" key="1">
    <citation type="journal article" date="2021" name="Nat. Commun.">
        <title>Genomic analyses provide insights into spinach domestication and the genetic basis of agronomic traits.</title>
        <authorList>
            <person name="Cai X."/>
            <person name="Sun X."/>
            <person name="Xu C."/>
            <person name="Sun H."/>
            <person name="Wang X."/>
            <person name="Ge C."/>
            <person name="Zhang Z."/>
            <person name="Wang Q."/>
            <person name="Fei Z."/>
            <person name="Jiao C."/>
            <person name="Wang Q."/>
        </authorList>
    </citation>
    <scope>NUCLEOTIDE SEQUENCE [LARGE SCALE GENOMIC DNA]</scope>
    <source>
        <strain evidence="17">cv. Varoflay</strain>
    </source>
</reference>
<keyword evidence="3 13" id="KW-0812">Transmembrane</keyword>
<feature type="binding site" description="axial binding residue" evidence="11">
    <location>
        <position position="312"/>
    </location>
    <ligand>
        <name>heme b</name>
        <dbReference type="ChEBI" id="CHEBI:60344"/>
        <label>1</label>
    </ligand>
    <ligandPart>
        <name>Fe</name>
        <dbReference type="ChEBI" id="CHEBI:18248"/>
    </ligandPart>
</feature>
<feature type="transmembrane region" description="Helical" evidence="13">
    <location>
        <begin position="310"/>
        <end position="328"/>
    </location>
</feature>
<protein>
    <recommendedName>
        <fullName evidence="10">Cytochrome b561 and DOMON domain-containing protein</fullName>
    </recommendedName>
</protein>
<dbReference type="PROSITE" id="PS50836">
    <property type="entry name" value="DOMON"/>
    <property type="match status" value="1"/>
</dbReference>
<evidence type="ECO:0000313" key="17">
    <source>
        <dbReference type="Proteomes" id="UP000813463"/>
    </source>
</evidence>
<keyword evidence="8 10" id="KW-0472">Membrane</keyword>
<feature type="binding site" description="axial binding residue" evidence="11">
    <location>
        <position position="207"/>
    </location>
    <ligand>
        <name>heme b</name>
        <dbReference type="ChEBI" id="CHEBI:60344"/>
        <label>1</label>
    </ligand>
    <ligandPart>
        <name>Fe</name>
        <dbReference type="ChEBI" id="CHEBI:18248"/>
    </ligandPart>
</feature>